<gene>
    <name evidence="4" type="ORF">NWE54_04110</name>
</gene>
<evidence type="ECO:0000313" key="4">
    <source>
        <dbReference type="EMBL" id="UZF87978.1"/>
    </source>
</evidence>
<proteinExistence type="predicted"/>
<protein>
    <submittedName>
        <fullName evidence="4">Phage tail tape measure protein</fullName>
    </submittedName>
</protein>
<name>A0A9E7ZMM5_9HYPH</name>
<dbReference type="EMBL" id="CP102774">
    <property type="protein sequence ID" value="UZF87978.1"/>
    <property type="molecule type" value="Genomic_DNA"/>
</dbReference>
<keyword evidence="1" id="KW-1188">Viral release from host cell</keyword>
<feature type="region of interest" description="Disordered" evidence="2">
    <location>
        <begin position="566"/>
        <end position="599"/>
    </location>
</feature>
<organism evidence="4">
    <name type="scientific">Bosea sp. NBC_00436</name>
    <dbReference type="NCBI Taxonomy" id="2969620"/>
    <lineage>
        <taxon>Bacteria</taxon>
        <taxon>Pseudomonadati</taxon>
        <taxon>Pseudomonadota</taxon>
        <taxon>Alphaproteobacteria</taxon>
        <taxon>Hyphomicrobiales</taxon>
        <taxon>Boseaceae</taxon>
        <taxon>Bosea</taxon>
    </lineage>
</organism>
<sequence>MAGNATAKVTVKLLDELSRPAQIVRNSLKGIRGDMQALAGARLGLTKQIQDASNRAKELRSTLLGIGLAMTAGGIAAAKVMKPGTDFETLMVDIRQKADMSAEATKKLGDEIKALAPKVNKSAGEVAKGVDFLMGMSNKMTPDVVMKLMPEIGKTATTYRAEVEDLAKSSFAVIDNMKVAPGEMAKALDVMAQAGKEGGFELKDMAREFPSLTAAAEALGIKGVSGVAKLSAALQIARKGAADGSEAATNTANLMQKIVSPETTKKFAKAGVDIRKELAKTQKAGGDPFVMIAELVKKATKGDLSKLGDFFEDAQVQKFLRPLLANLDEYKKVRDTANAANGTVEADFKLRMDTFQSSIDRVSQAFNKLAITVGESLMPALTRIADVLAPAVSAIADWVSANQQLTSNILLAVGATAGLYAAVKTVSLALIGLRLAALYGARGFLNHLAPKGAPKLPGATPSAAPGAVAPAAVGTAAEARPMTPAEIAKAAKGSAALSGPGAVAKVASGLKGGIVGAVVQFVGETAIDKLFEVLPKPAYPAGYDPEKEKNMGVLDRVKRLMSDLGYDETKPRAKPIDPGDYERSRRAQEEYKRDPEGARGRAMMKLPGAAASGETAGAELGGGIVDGLDSARAAIMAKVDSIIADARSKLGAAGLSLTITPKLEGAGASLRGIHSDTGID</sequence>
<evidence type="ECO:0000259" key="3">
    <source>
        <dbReference type="Pfam" id="PF10145"/>
    </source>
</evidence>
<dbReference type="NCBIfam" id="TIGR01760">
    <property type="entry name" value="tape_meas_TP901"/>
    <property type="match status" value="1"/>
</dbReference>
<dbReference type="Pfam" id="PF10145">
    <property type="entry name" value="PhageMin_Tail"/>
    <property type="match status" value="1"/>
</dbReference>
<reference evidence="4" key="1">
    <citation type="submission" date="2022-08" db="EMBL/GenBank/DDBJ databases">
        <title>Complete Genome Sequences of 2 Bosea sp. soil isolates.</title>
        <authorList>
            <person name="Alvarez Arevalo M."/>
            <person name="Sterndorff E.B."/>
            <person name="Faurdal D."/>
            <person name="Joergensen T.S."/>
            <person name="Weber T."/>
        </authorList>
    </citation>
    <scope>NUCLEOTIDE SEQUENCE</scope>
    <source>
        <strain evidence="4">NBC_00436</strain>
    </source>
</reference>
<dbReference type="PANTHER" id="PTHR37813">
    <property type="entry name" value="FELS-2 PROPHAGE PROTEIN"/>
    <property type="match status" value="1"/>
</dbReference>
<evidence type="ECO:0000256" key="2">
    <source>
        <dbReference type="SAM" id="MobiDB-lite"/>
    </source>
</evidence>
<dbReference type="PANTHER" id="PTHR37813:SF1">
    <property type="entry name" value="FELS-2 PROPHAGE PROTEIN"/>
    <property type="match status" value="1"/>
</dbReference>
<accession>A0A9E7ZMM5</accession>
<feature type="domain" description="Phage tail tape measure protein" evidence="3">
    <location>
        <begin position="110"/>
        <end position="302"/>
    </location>
</feature>
<evidence type="ECO:0000256" key="1">
    <source>
        <dbReference type="ARBA" id="ARBA00022612"/>
    </source>
</evidence>
<dbReference type="AlphaFoldDB" id="A0A9E7ZMM5"/>
<dbReference type="InterPro" id="IPR010090">
    <property type="entry name" value="Phage_tape_meas"/>
</dbReference>